<dbReference type="EMBL" id="JAQQWE010000003">
    <property type="protein sequence ID" value="KAK7959971.1"/>
    <property type="molecule type" value="Genomic_DNA"/>
</dbReference>
<sequence length="321" mass="37079">MAVITQNYFLDSGISIALNAYNVRFPEREQRVWAYFHWRGAKSCLDVPSSPGPGFDWTSTDSQAKTGTTSDTRARLSAQLYREQISPWPSVINFPFRWVPNGYKYRLWCYIHRHEKPAGGRYDDIVYSMSVWDRENNQISWHDPWGHQNHAARWADIQTLWANAAPGYLQNRPLVAVPYTSLRNLQTTTHRRMKPKFSQVACVALGVWLMNHLDDPAPLRPPDRGEVLTGMLGTQFANLAVVLFQTLRESSEQQAVDISLHGSGHTTRQFVRQAYRVNNDNARMRRQVRQALRIKFTHNPNLRSRGQWILDAMVPPLRPQP</sequence>
<dbReference type="GeneID" id="92074109"/>
<keyword evidence="2" id="KW-1185">Reference proteome</keyword>
<comment type="caution">
    <text evidence="1">The sequence shown here is derived from an EMBL/GenBank/DDBJ whole genome shotgun (WGS) entry which is preliminary data.</text>
</comment>
<proteinExistence type="predicted"/>
<organism evidence="1 2">
    <name type="scientific">Apiospora aurea</name>
    <dbReference type="NCBI Taxonomy" id="335848"/>
    <lineage>
        <taxon>Eukaryota</taxon>
        <taxon>Fungi</taxon>
        <taxon>Dikarya</taxon>
        <taxon>Ascomycota</taxon>
        <taxon>Pezizomycotina</taxon>
        <taxon>Sordariomycetes</taxon>
        <taxon>Xylariomycetidae</taxon>
        <taxon>Amphisphaeriales</taxon>
        <taxon>Apiosporaceae</taxon>
        <taxon>Apiospora</taxon>
    </lineage>
</organism>
<evidence type="ECO:0000313" key="1">
    <source>
        <dbReference type="EMBL" id="KAK7959971.1"/>
    </source>
</evidence>
<protein>
    <submittedName>
        <fullName evidence="1">Uncharacterized protein</fullName>
    </submittedName>
</protein>
<dbReference type="RefSeq" id="XP_066703674.1">
    <property type="nucleotide sequence ID" value="XM_066841047.1"/>
</dbReference>
<name>A0ABR1QNP9_9PEZI</name>
<evidence type="ECO:0000313" key="2">
    <source>
        <dbReference type="Proteomes" id="UP001391051"/>
    </source>
</evidence>
<dbReference type="Proteomes" id="UP001391051">
    <property type="component" value="Unassembled WGS sequence"/>
</dbReference>
<gene>
    <name evidence="1" type="ORF">PG986_004825</name>
</gene>
<accession>A0ABR1QNP9</accession>
<reference evidence="1 2" key="1">
    <citation type="submission" date="2023-01" db="EMBL/GenBank/DDBJ databases">
        <title>Analysis of 21 Apiospora genomes using comparative genomics revels a genus with tremendous synthesis potential of carbohydrate active enzymes and secondary metabolites.</title>
        <authorList>
            <person name="Sorensen T."/>
        </authorList>
    </citation>
    <scope>NUCLEOTIDE SEQUENCE [LARGE SCALE GENOMIC DNA]</scope>
    <source>
        <strain evidence="1 2">CBS 24483</strain>
    </source>
</reference>